<evidence type="ECO:0000256" key="8">
    <source>
        <dbReference type="SAM" id="Coils"/>
    </source>
</evidence>
<feature type="region of interest" description="Disordered" evidence="9">
    <location>
        <begin position="43"/>
        <end position="68"/>
    </location>
</feature>
<dbReference type="Pfam" id="PF03250">
    <property type="entry name" value="Tropomodulin"/>
    <property type="match status" value="1"/>
</dbReference>
<dbReference type="SUPFAM" id="SSF52047">
    <property type="entry name" value="RNI-like"/>
    <property type="match status" value="1"/>
</dbReference>
<comment type="subcellular location">
    <subcellularLocation>
        <location evidence="1">Cytoplasm</location>
        <location evidence="1">Cytoskeleton</location>
    </subcellularLocation>
    <subcellularLocation>
        <location evidence="6">Cytoplasm</location>
        <location evidence="6">Myofibril</location>
        <location evidence="6">Sarcomere</location>
        <location evidence="6">M line</location>
    </subcellularLocation>
</comment>
<evidence type="ECO:0000256" key="1">
    <source>
        <dbReference type="ARBA" id="ARBA00004245"/>
    </source>
</evidence>
<sequence length="556" mass="63281">MSELGQNSDEEVCPEDIDEDEILANLSPEELKELQCEMEVMAPDPKVPTGMIQKDQTEKPPTGSFDHRSLVDYLYWQKASRRMLEDERVPVTLLPSERSAAEEVEGKAGSSEVASGRVPGAEEKERHYKNEHLANSGTQSGETNKCGSDKGREEEEEEEAEEEEENNKEEDEEENETELETKDTYTNENHQSDQISKESGKESGEITEKPNENEKKISKLNIPKKLALDTSFMKLSARPSGNQTNLEESLEKVRKNNPDVKELNLNNIENVPKEMLIDFVNAMKKNKNIKTFSLANVGADDNVAFALANMLRENRSITTLNIDSNCISGKGIVAIVRCLQYNETLTELRFHNQRNMLGHQAEMEIARLLKANATLLKMGYHFELPGPRMVVTNLLSRNLDKQRQKRQEEQRQQQMKEQRELIAMLENGLGLPPGMWEMLGGPLPQPRMYEPPQAPKPPVPAAVSLSKRQERTKQLAPEQPLMEKPNNFRVIKLKKIQRKPAVPEYVEPTEKTNLKDVIKTLKPVPRRRPPPLVEITPRDQLLNDIRQSNVAYLRPV</sequence>
<dbReference type="InterPro" id="IPR003124">
    <property type="entry name" value="WH2_dom"/>
</dbReference>
<dbReference type="InterPro" id="IPR032675">
    <property type="entry name" value="LRR_dom_sf"/>
</dbReference>
<feature type="compositionally biased region" description="Polar residues" evidence="9">
    <location>
        <begin position="133"/>
        <end position="146"/>
    </location>
</feature>
<dbReference type="Proteomes" id="UP000522270">
    <property type="component" value="Unassembled WGS sequence"/>
</dbReference>
<evidence type="ECO:0000256" key="6">
    <source>
        <dbReference type="ARBA" id="ARBA00037833"/>
    </source>
</evidence>
<keyword evidence="4 8" id="KW-0175">Coiled coil</keyword>
<dbReference type="InterPro" id="IPR004934">
    <property type="entry name" value="TMOD"/>
</dbReference>
<feature type="coiled-coil region" evidence="8">
    <location>
        <begin position="392"/>
        <end position="421"/>
    </location>
</feature>
<feature type="non-terminal residue" evidence="11">
    <location>
        <position position="556"/>
    </location>
</feature>
<dbReference type="GO" id="GO:0003779">
    <property type="term" value="F:actin binding"/>
    <property type="evidence" value="ECO:0007669"/>
    <property type="project" value="InterPro"/>
</dbReference>
<evidence type="ECO:0000256" key="4">
    <source>
        <dbReference type="ARBA" id="ARBA00023054"/>
    </source>
</evidence>
<comment type="similarity">
    <text evidence="2">Belongs to the tropomodulin family.</text>
</comment>
<organism evidence="11 12">
    <name type="scientific">Pterocles burchelli</name>
    <dbReference type="NCBI Taxonomy" id="2585816"/>
    <lineage>
        <taxon>Eukaryota</taxon>
        <taxon>Metazoa</taxon>
        <taxon>Chordata</taxon>
        <taxon>Craniata</taxon>
        <taxon>Vertebrata</taxon>
        <taxon>Euteleostomi</taxon>
        <taxon>Archelosauria</taxon>
        <taxon>Archosauria</taxon>
        <taxon>Dinosauria</taxon>
        <taxon>Saurischia</taxon>
        <taxon>Theropoda</taxon>
        <taxon>Coelurosauria</taxon>
        <taxon>Aves</taxon>
        <taxon>Neognathae</taxon>
        <taxon>Neoaves</taxon>
        <taxon>Columbimorphae</taxon>
        <taxon>Pterocliformes</taxon>
        <taxon>Pteroclidae</taxon>
        <taxon>Pterocles</taxon>
    </lineage>
</organism>
<feature type="region of interest" description="Disordered" evidence="9">
    <location>
        <begin position="445"/>
        <end position="474"/>
    </location>
</feature>
<feature type="domain" description="WH2" evidence="10">
    <location>
        <begin position="537"/>
        <end position="556"/>
    </location>
</feature>
<dbReference type="PANTHER" id="PTHR10901:SF3">
    <property type="entry name" value="LEIOMODIN-3"/>
    <property type="match status" value="1"/>
</dbReference>
<dbReference type="GO" id="GO:0005523">
    <property type="term" value="F:tropomyosin binding"/>
    <property type="evidence" value="ECO:0007669"/>
    <property type="project" value="InterPro"/>
</dbReference>
<feature type="compositionally biased region" description="Acidic residues" evidence="9">
    <location>
        <begin position="154"/>
        <end position="178"/>
    </location>
</feature>
<dbReference type="GO" id="GO:0007015">
    <property type="term" value="P:actin filament organization"/>
    <property type="evidence" value="ECO:0007669"/>
    <property type="project" value="TreeGrafter"/>
</dbReference>
<comment type="caution">
    <text evidence="11">The sequence shown here is derived from an EMBL/GenBank/DDBJ whole genome shotgun (WGS) entry which is preliminary data.</text>
</comment>
<proteinExistence type="inferred from homology"/>
<dbReference type="AlphaFoldDB" id="A0A7K5Y588"/>
<dbReference type="PANTHER" id="PTHR10901">
    <property type="entry name" value="TROPOMODULIN"/>
    <property type="match status" value="1"/>
</dbReference>
<evidence type="ECO:0000256" key="2">
    <source>
        <dbReference type="ARBA" id="ARBA00009345"/>
    </source>
</evidence>
<dbReference type="GO" id="GO:0031430">
    <property type="term" value="C:M band"/>
    <property type="evidence" value="ECO:0007669"/>
    <property type="project" value="UniProtKB-SubCell"/>
</dbReference>
<accession>A0A7K5Y588</accession>
<name>A0A7K5Y588_9AVES</name>
<evidence type="ECO:0000256" key="7">
    <source>
        <dbReference type="ARBA" id="ARBA00070923"/>
    </source>
</evidence>
<dbReference type="OrthoDB" id="2163268at2759"/>
<dbReference type="EMBL" id="VYZE01000003">
    <property type="protein sequence ID" value="NWU60413.1"/>
    <property type="molecule type" value="Genomic_DNA"/>
</dbReference>
<dbReference type="GO" id="GO:0005865">
    <property type="term" value="C:striated muscle thin filament"/>
    <property type="evidence" value="ECO:0007669"/>
    <property type="project" value="TreeGrafter"/>
</dbReference>
<evidence type="ECO:0000259" key="10">
    <source>
        <dbReference type="PROSITE" id="PS51082"/>
    </source>
</evidence>
<evidence type="ECO:0000256" key="9">
    <source>
        <dbReference type="SAM" id="MobiDB-lite"/>
    </source>
</evidence>
<dbReference type="FunFam" id="3.80.10.10:FF:000078">
    <property type="entry name" value="Leiomodin 3"/>
    <property type="match status" value="1"/>
</dbReference>
<dbReference type="PROSITE" id="PS51082">
    <property type="entry name" value="WH2"/>
    <property type="match status" value="1"/>
</dbReference>
<evidence type="ECO:0000313" key="12">
    <source>
        <dbReference type="Proteomes" id="UP000522270"/>
    </source>
</evidence>
<evidence type="ECO:0000256" key="3">
    <source>
        <dbReference type="ARBA" id="ARBA00022490"/>
    </source>
</evidence>
<feature type="compositionally biased region" description="Basic and acidic residues" evidence="9">
    <location>
        <begin position="195"/>
        <end position="217"/>
    </location>
</feature>
<reference evidence="11 12" key="1">
    <citation type="submission" date="2019-09" db="EMBL/GenBank/DDBJ databases">
        <title>Bird 10,000 Genomes (B10K) Project - Family phase.</title>
        <authorList>
            <person name="Zhang G."/>
        </authorList>
    </citation>
    <scope>NUCLEOTIDE SEQUENCE [LARGE SCALE GENOMIC DNA]</scope>
    <source>
        <strain evidence="11">B10K-DU-027-49</strain>
        <tissue evidence="11">Muscle</tissue>
    </source>
</reference>
<keyword evidence="3" id="KW-0963">Cytoplasm</keyword>
<gene>
    <name evidence="11" type="primary">Lmod3</name>
    <name evidence="11" type="ORF">PTEBUR_R03109</name>
</gene>
<feature type="region of interest" description="Disordered" evidence="9">
    <location>
        <begin position="82"/>
        <end position="219"/>
    </location>
</feature>
<evidence type="ECO:0000256" key="5">
    <source>
        <dbReference type="ARBA" id="ARBA00023212"/>
    </source>
</evidence>
<evidence type="ECO:0000313" key="11">
    <source>
        <dbReference type="EMBL" id="NWU60413.1"/>
    </source>
</evidence>
<feature type="compositionally biased region" description="Basic and acidic residues" evidence="9">
    <location>
        <begin position="120"/>
        <end position="132"/>
    </location>
</feature>
<feature type="non-terminal residue" evidence="11">
    <location>
        <position position="1"/>
    </location>
</feature>
<dbReference type="GO" id="GO:0030239">
    <property type="term" value="P:myofibril assembly"/>
    <property type="evidence" value="ECO:0007669"/>
    <property type="project" value="TreeGrafter"/>
</dbReference>
<dbReference type="Gene3D" id="3.80.10.10">
    <property type="entry name" value="Ribonuclease Inhibitor"/>
    <property type="match status" value="1"/>
</dbReference>
<dbReference type="GO" id="GO:0051694">
    <property type="term" value="P:pointed-end actin filament capping"/>
    <property type="evidence" value="ECO:0007669"/>
    <property type="project" value="InterPro"/>
</dbReference>
<keyword evidence="12" id="KW-1185">Reference proteome</keyword>
<protein>
    <recommendedName>
        <fullName evidence="7">Leiomodin-3</fullName>
    </recommendedName>
</protein>
<keyword evidence="5" id="KW-0206">Cytoskeleton</keyword>
<dbReference type="GO" id="GO:0006936">
    <property type="term" value="P:muscle contraction"/>
    <property type="evidence" value="ECO:0007669"/>
    <property type="project" value="TreeGrafter"/>
</dbReference>